<dbReference type="CDD" id="cd08023">
    <property type="entry name" value="GH16_laminarinase_like"/>
    <property type="match status" value="1"/>
</dbReference>
<evidence type="ECO:0000259" key="2">
    <source>
        <dbReference type="PROSITE" id="PS51762"/>
    </source>
</evidence>
<dbReference type="Proteomes" id="UP000199312">
    <property type="component" value="Unassembled WGS sequence"/>
</dbReference>
<dbReference type="InterPro" id="IPR050546">
    <property type="entry name" value="Glycosyl_Hydrlase_16"/>
</dbReference>
<dbReference type="SUPFAM" id="SSF49899">
    <property type="entry name" value="Concanavalin A-like lectins/glucanases"/>
    <property type="match status" value="1"/>
</dbReference>
<organism evidence="3 4">
    <name type="scientific">Lutibacter maritimus</name>
    <dbReference type="NCBI Taxonomy" id="593133"/>
    <lineage>
        <taxon>Bacteria</taxon>
        <taxon>Pseudomonadati</taxon>
        <taxon>Bacteroidota</taxon>
        <taxon>Flavobacteriia</taxon>
        <taxon>Flavobacteriales</taxon>
        <taxon>Flavobacteriaceae</taxon>
        <taxon>Lutibacter</taxon>
    </lineage>
</organism>
<reference evidence="4" key="1">
    <citation type="submission" date="2016-10" db="EMBL/GenBank/DDBJ databases">
        <authorList>
            <person name="Varghese N."/>
            <person name="Submissions S."/>
        </authorList>
    </citation>
    <scope>NUCLEOTIDE SEQUENCE [LARGE SCALE GENOMIC DNA]</scope>
    <source>
        <strain evidence="4">DSM 24450</strain>
    </source>
</reference>
<dbReference type="EMBL" id="FOZP01000003">
    <property type="protein sequence ID" value="SFS48812.1"/>
    <property type="molecule type" value="Genomic_DNA"/>
</dbReference>
<sequence length="362" mass="40028">MKHTKIHSFPIIGILIIAFTLFISCGGSSSGEELNLTPTNLIINATIVGTDTSNPNGDGSGKVIFNFSAENATNFKINLGNDEIIETSSNTLIYTYTGSGLKTFQVYISAYNLDKQISKSISITVKINSGLLWSDEFNGTGLPDSSKWGYDIGNSGWGNNELQYYTNRANNVVVEGGFLKITAKKESYEGAEYTSTRIKTQGKFDFKYGKVEVRAKLPSGKGTWPAIWMLGSNISTVSWPACGEIDIMEYVGYQPDVVHSAIHTTSSSGNTVNHKSYDLTTAEEEFHVYGIEWTSTEISFFVDETLHYTYKPTTYNEATWPFTKNQFLILNLAIGGNWGGAQGVDDSIFPQQFVIDYVRVYQ</sequence>
<dbReference type="GO" id="GO:0004553">
    <property type="term" value="F:hydrolase activity, hydrolyzing O-glycosyl compounds"/>
    <property type="evidence" value="ECO:0007669"/>
    <property type="project" value="InterPro"/>
</dbReference>
<keyword evidence="3" id="KW-0378">Hydrolase</keyword>
<dbReference type="InterPro" id="IPR013320">
    <property type="entry name" value="ConA-like_dom_sf"/>
</dbReference>
<comment type="similarity">
    <text evidence="1">Belongs to the glycosyl hydrolase 16 family.</text>
</comment>
<proteinExistence type="inferred from homology"/>
<feature type="domain" description="GH16" evidence="2">
    <location>
        <begin position="116"/>
        <end position="362"/>
    </location>
</feature>
<dbReference type="InterPro" id="IPR000757">
    <property type="entry name" value="Beta-glucanase-like"/>
</dbReference>
<dbReference type="STRING" id="593133.SAMN04488006_1623"/>
<name>A0A1I6Q8S7_9FLAO</name>
<keyword evidence="4" id="KW-1185">Reference proteome</keyword>
<gene>
    <name evidence="3" type="ORF">SAMN04488006_1623</name>
</gene>
<dbReference type="Gene3D" id="2.60.120.200">
    <property type="match status" value="1"/>
</dbReference>
<dbReference type="PANTHER" id="PTHR10963:SF55">
    <property type="entry name" value="GLYCOSIDE HYDROLASE FAMILY 16 PROTEIN"/>
    <property type="match status" value="1"/>
</dbReference>
<dbReference type="PROSITE" id="PS51762">
    <property type="entry name" value="GH16_2"/>
    <property type="match status" value="1"/>
</dbReference>
<protein>
    <submittedName>
        <fullName evidence="3">Glycosyl hydrolases family 16</fullName>
    </submittedName>
</protein>
<dbReference type="Pfam" id="PF00722">
    <property type="entry name" value="Glyco_hydro_16"/>
    <property type="match status" value="1"/>
</dbReference>
<evidence type="ECO:0000313" key="4">
    <source>
        <dbReference type="Proteomes" id="UP000199312"/>
    </source>
</evidence>
<dbReference type="PANTHER" id="PTHR10963">
    <property type="entry name" value="GLYCOSYL HYDROLASE-RELATED"/>
    <property type="match status" value="1"/>
</dbReference>
<dbReference type="RefSeq" id="WP_245780626.1">
    <property type="nucleotide sequence ID" value="NZ_FOZP01000003.1"/>
</dbReference>
<evidence type="ECO:0000256" key="1">
    <source>
        <dbReference type="ARBA" id="ARBA00006865"/>
    </source>
</evidence>
<dbReference type="AlphaFoldDB" id="A0A1I6Q8S7"/>
<evidence type="ECO:0000313" key="3">
    <source>
        <dbReference type="EMBL" id="SFS48812.1"/>
    </source>
</evidence>
<dbReference type="GO" id="GO:0005975">
    <property type="term" value="P:carbohydrate metabolic process"/>
    <property type="evidence" value="ECO:0007669"/>
    <property type="project" value="InterPro"/>
</dbReference>
<accession>A0A1I6Q8S7</accession>
<dbReference type="PROSITE" id="PS51257">
    <property type="entry name" value="PROKAR_LIPOPROTEIN"/>
    <property type="match status" value="1"/>
</dbReference>